<protein>
    <recommendedName>
        <fullName evidence="3">Transcription factor TFIIB cyclin-like domain-containing protein</fullName>
    </recommendedName>
</protein>
<evidence type="ECO:0000313" key="4">
    <source>
        <dbReference type="EMBL" id="QHT88024.1"/>
    </source>
</evidence>
<dbReference type="InterPro" id="IPR036915">
    <property type="entry name" value="Cyclin-like_sf"/>
</dbReference>
<keyword evidence="2" id="KW-0804">Transcription</keyword>
<dbReference type="GO" id="GO:0017025">
    <property type="term" value="F:TBP-class protein binding"/>
    <property type="evidence" value="ECO:0007669"/>
    <property type="project" value="InterPro"/>
</dbReference>
<dbReference type="AlphaFoldDB" id="A0A6C0I558"/>
<dbReference type="PANTHER" id="PTHR11618">
    <property type="entry name" value="TRANSCRIPTION INITIATION FACTOR IIB-RELATED"/>
    <property type="match status" value="1"/>
</dbReference>
<dbReference type="PANTHER" id="PTHR11618:SF13">
    <property type="entry name" value="TRANSCRIPTION INITIATION FACTOR IIB"/>
    <property type="match status" value="1"/>
</dbReference>
<keyword evidence="1" id="KW-0805">Transcription regulation</keyword>
<proteinExistence type="predicted"/>
<dbReference type="InterPro" id="IPR013150">
    <property type="entry name" value="TFIIB_cyclin"/>
</dbReference>
<dbReference type="SUPFAM" id="SSF47954">
    <property type="entry name" value="Cyclin-like"/>
    <property type="match status" value="2"/>
</dbReference>
<dbReference type="Pfam" id="PF00382">
    <property type="entry name" value="TFIIB"/>
    <property type="match status" value="1"/>
</dbReference>
<evidence type="ECO:0000259" key="3">
    <source>
        <dbReference type="Pfam" id="PF00382"/>
    </source>
</evidence>
<dbReference type="EMBL" id="MN740108">
    <property type="protein sequence ID" value="QHT88024.1"/>
    <property type="molecule type" value="Genomic_DNA"/>
</dbReference>
<organism evidence="4">
    <name type="scientific">viral metagenome</name>
    <dbReference type="NCBI Taxonomy" id="1070528"/>
    <lineage>
        <taxon>unclassified sequences</taxon>
        <taxon>metagenomes</taxon>
        <taxon>organismal metagenomes</taxon>
    </lineage>
</organism>
<accession>A0A6C0I558</accession>
<dbReference type="Gene3D" id="1.10.472.10">
    <property type="entry name" value="Cyclin-like"/>
    <property type="match status" value="2"/>
</dbReference>
<feature type="domain" description="Transcription factor TFIIB cyclin-like" evidence="3">
    <location>
        <begin position="108"/>
        <end position="179"/>
    </location>
</feature>
<reference evidence="4" key="1">
    <citation type="journal article" date="2020" name="Nature">
        <title>Giant virus diversity and host interactions through global metagenomics.</title>
        <authorList>
            <person name="Schulz F."/>
            <person name="Roux S."/>
            <person name="Paez-Espino D."/>
            <person name="Jungbluth S."/>
            <person name="Walsh D.A."/>
            <person name="Denef V.J."/>
            <person name="McMahon K.D."/>
            <person name="Konstantinidis K.T."/>
            <person name="Eloe-Fadrosh E.A."/>
            <person name="Kyrpides N.C."/>
            <person name="Woyke T."/>
        </authorList>
    </citation>
    <scope>NUCLEOTIDE SEQUENCE</scope>
    <source>
        <strain evidence="4">GVMAG-M-3300023184-24</strain>
    </source>
</reference>
<dbReference type="InterPro" id="IPR000812">
    <property type="entry name" value="TFIIB"/>
</dbReference>
<name>A0A6C0I558_9ZZZZ</name>
<evidence type="ECO:0000256" key="2">
    <source>
        <dbReference type="ARBA" id="ARBA00023163"/>
    </source>
</evidence>
<dbReference type="CDD" id="cd00043">
    <property type="entry name" value="CYCLIN_SF"/>
    <property type="match status" value="1"/>
</dbReference>
<sequence length="295" mass="34251">MQSFQVSDIDLANIDEYDYENECENSDRITLDINKYTYCDNSEFCDHQNIVKQNDKEVCLECGIEVSQQLSLEPEWRYYGENDSRHFTDPNRCQIRKIEDKGIHKDIETMNFKPDIIEEANKLYNMITSGTIRRGNFRKSVIFACIFNACKYKGVPVSSDELQDKFKLTKKDISTGLKFFNLKGRDISEIKEKKSINISPVIFIPRIMKKFNSNQYHIDKVNELYNMIQNKSSLINRSNPQSVISGLVFYYCRLIGKNITCSKFSNIVNLSDITVSRISKNISDILGTRDKISLL</sequence>
<dbReference type="GO" id="GO:0097550">
    <property type="term" value="C:transcription preinitiation complex"/>
    <property type="evidence" value="ECO:0007669"/>
    <property type="project" value="TreeGrafter"/>
</dbReference>
<dbReference type="GO" id="GO:0070897">
    <property type="term" value="P:transcription preinitiation complex assembly"/>
    <property type="evidence" value="ECO:0007669"/>
    <property type="project" value="InterPro"/>
</dbReference>
<evidence type="ECO:0000256" key="1">
    <source>
        <dbReference type="ARBA" id="ARBA00023015"/>
    </source>
</evidence>